<evidence type="ECO:0000259" key="12">
    <source>
        <dbReference type="PROSITE" id="PS50011"/>
    </source>
</evidence>
<comment type="similarity">
    <text evidence="1">Belongs to the protein kinase superfamily. NEK Ser/Thr protein kinase family. NIMA subfamily.</text>
</comment>
<keyword evidence="5 10" id="KW-0547">Nucleotide-binding</keyword>
<feature type="compositionally biased region" description="Low complexity" evidence="11">
    <location>
        <begin position="471"/>
        <end position="487"/>
    </location>
</feature>
<dbReference type="PANTHER" id="PTHR44899:SF3">
    <property type="entry name" value="SERINE_THREONINE-PROTEIN KINASE NEK1"/>
    <property type="match status" value="1"/>
</dbReference>
<dbReference type="InterPro" id="IPR051131">
    <property type="entry name" value="NEK_Ser/Thr_kinase_NIMA"/>
</dbReference>
<dbReference type="SUPFAM" id="SSF56112">
    <property type="entry name" value="Protein kinase-like (PK-like)"/>
    <property type="match status" value="1"/>
</dbReference>
<evidence type="ECO:0000256" key="2">
    <source>
        <dbReference type="ARBA" id="ARBA00012513"/>
    </source>
</evidence>
<evidence type="ECO:0000256" key="6">
    <source>
        <dbReference type="ARBA" id="ARBA00022777"/>
    </source>
</evidence>
<reference evidence="13" key="1">
    <citation type="submission" date="2021-01" db="EMBL/GenBank/DDBJ databases">
        <authorList>
            <person name="Corre E."/>
            <person name="Pelletier E."/>
            <person name="Niang G."/>
            <person name="Scheremetjew M."/>
            <person name="Finn R."/>
            <person name="Kale V."/>
            <person name="Holt S."/>
            <person name="Cochrane G."/>
            <person name="Meng A."/>
            <person name="Brown T."/>
            <person name="Cohen L."/>
        </authorList>
    </citation>
    <scope>NUCLEOTIDE SEQUENCE</scope>
    <source>
        <strain evidence="13">CCMP219</strain>
    </source>
</reference>
<dbReference type="EC" id="2.7.11.1" evidence="2"/>
<evidence type="ECO:0000256" key="11">
    <source>
        <dbReference type="SAM" id="MobiDB-lite"/>
    </source>
</evidence>
<evidence type="ECO:0000256" key="7">
    <source>
        <dbReference type="ARBA" id="ARBA00022840"/>
    </source>
</evidence>
<dbReference type="InterPro" id="IPR017441">
    <property type="entry name" value="Protein_kinase_ATP_BS"/>
</dbReference>
<organism evidence="13">
    <name type="scientific">Chlamydomonas euryale</name>
    <dbReference type="NCBI Taxonomy" id="1486919"/>
    <lineage>
        <taxon>Eukaryota</taxon>
        <taxon>Viridiplantae</taxon>
        <taxon>Chlorophyta</taxon>
        <taxon>core chlorophytes</taxon>
        <taxon>Chlorophyceae</taxon>
        <taxon>CS clade</taxon>
        <taxon>Chlamydomonadales</taxon>
        <taxon>Chlamydomonadaceae</taxon>
        <taxon>Chlamydomonas</taxon>
    </lineage>
</organism>
<name>A0A7R9Z4D4_9CHLO</name>
<comment type="catalytic activity">
    <reaction evidence="9">
        <text>L-seryl-[protein] + ATP = O-phospho-L-seryl-[protein] + ADP + H(+)</text>
        <dbReference type="Rhea" id="RHEA:17989"/>
        <dbReference type="Rhea" id="RHEA-COMP:9863"/>
        <dbReference type="Rhea" id="RHEA-COMP:11604"/>
        <dbReference type="ChEBI" id="CHEBI:15378"/>
        <dbReference type="ChEBI" id="CHEBI:29999"/>
        <dbReference type="ChEBI" id="CHEBI:30616"/>
        <dbReference type="ChEBI" id="CHEBI:83421"/>
        <dbReference type="ChEBI" id="CHEBI:456216"/>
        <dbReference type="EC" id="2.7.11.1"/>
    </reaction>
</comment>
<dbReference type="PROSITE" id="PS00107">
    <property type="entry name" value="PROTEIN_KINASE_ATP"/>
    <property type="match status" value="1"/>
</dbReference>
<evidence type="ECO:0000313" key="13">
    <source>
        <dbReference type="EMBL" id="CAD8303884.1"/>
    </source>
</evidence>
<dbReference type="Gene3D" id="3.30.200.20">
    <property type="entry name" value="Phosphorylase Kinase, domain 1"/>
    <property type="match status" value="1"/>
</dbReference>
<dbReference type="PROSITE" id="PS00108">
    <property type="entry name" value="PROTEIN_KINASE_ST"/>
    <property type="match status" value="1"/>
</dbReference>
<dbReference type="Pfam" id="PF00069">
    <property type="entry name" value="Pkinase"/>
    <property type="match status" value="1"/>
</dbReference>
<keyword evidence="6" id="KW-0418">Kinase</keyword>
<evidence type="ECO:0000256" key="1">
    <source>
        <dbReference type="ARBA" id="ARBA00010886"/>
    </source>
</evidence>
<keyword evidence="3" id="KW-0723">Serine/threonine-protein kinase</keyword>
<feature type="domain" description="Protein kinase" evidence="12">
    <location>
        <begin position="4"/>
        <end position="258"/>
    </location>
</feature>
<dbReference type="CDD" id="cd08215">
    <property type="entry name" value="STKc_Nek"/>
    <property type="match status" value="1"/>
</dbReference>
<proteinExistence type="inferred from homology"/>
<dbReference type="FunFam" id="3.30.200.20:FF:000097">
    <property type="entry name" value="Probable serine/threonine-protein kinase nek1"/>
    <property type="match status" value="1"/>
</dbReference>
<accession>A0A7R9Z4D4</accession>
<evidence type="ECO:0000256" key="10">
    <source>
        <dbReference type="PROSITE-ProRule" id="PRU10141"/>
    </source>
</evidence>
<evidence type="ECO:0000256" key="8">
    <source>
        <dbReference type="ARBA" id="ARBA00047899"/>
    </source>
</evidence>
<dbReference type="PROSITE" id="PS50011">
    <property type="entry name" value="PROTEIN_KINASE_DOM"/>
    <property type="match status" value="1"/>
</dbReference>
<feature type="binding site" evidence="10">
    <location>
        <position position="34"/>
    </location>
    <ligand>
        <name>ATP</name>
        <dbReference type="ChEBI" id="CHEBI:30616"/>
    </ligand>
</feature>
<dbReference type="EMBL" id="HBEC01037231">
    <property type="protein sequence ID" value="CAD8303884.1"/>
    <property type="molecule type" value="Transcribed_RNA"/>
</dbReference>
<keyword evidence="4" id="KW-0808">Transferase</keyword>
<feature type="compositionally biased region" description="Basic and acidic residues" evidence="11">
    <location>
        <begin position="411"/>
        <end position="423"/>
    </location>
</feature>
<dbReference type="InterPro" id="IPR000719">
    <property type="entry name" value="Prot_kinase_dom"/>
</dbReference>
<feature type="region of interest" description="Disordered" evidence="11">
    <location>
        <begin position="314"/>
        <end position="423"/>
    </location>
</feature>
<keyword evidence="7 10" id="KW-0067">ATP-binding</keyword>
<gene>
    <name evidence="13" type="ORF">CEUR00632_LOCUS17299</name>
</gene>
<dbReference type="Gene3D" id="1.10.510.10">
    <property type="entry name" value="Transferase(Phosphotransferase) domain 1"/>
    <property type="match status" value="1"/>
</dbReference>
<evidence type="ECO:0000256" key="4">
    <source>
        <dbReference type="ARBA" id="ARBA00022679"/>
    </source>
</evidence>
<dbReference type="GO" id="GO:0005524">
    <property type="term" value="F:ATP binding"/>
    <property type="evidence" value="ECO:0007669"/>
    <property type="project" value="UniProtKB-UniRule"/>
</dbReference>
<protein>
    <recommendedName>
        <fullName evidence="2">non-specific serine/threonine protein kinase</fullName>
        <ecNumber evidence="2">2.7.11.1</ecNumber>
    </recommendedName>
</protein>
<dbReference type="SMART" id="SM00220">
    <property type="entry name" value="S_TKc"/>
    <property type="match status" value="1"/>
</dbReference>
<dbReference type="AlphaFoldDB" id="A0A7R9Z4D4"/>
<dbReference type="InterPro" id="IPR011009">
    <property type="entry name" value="Kinase-like_dom_sf"/>
</dbReference>
<evidence type="ECO:0000256" key="5">
    <source>
        <dbReference type="ARBA" id="ARBA00022741"/>
    </source>
</evidence>
<dbReference type="PANTHER" id="PTHR44899">
    <property type="entry name" value="CAMK FAMILY PROTEIN KINASE"/>
    <property type="match status" value="1"/>
</dbReference>
<sequence>MDKYKVIKRIGVGTYGSAYLVASTADANELFVLKKVKLDEANEKERVQAETEVEVLRALDHPLVLSYVDHFLYRGHLCIVTEYCEGGDLAQLLRSRKSPLLEGQILELLTQILMALQYMHGKGILHRDLKTANIFLTKDGSIKLGDFGISRSLSSSLDLAQTIIGTPYYMSPEVMSSQPYDFKSDMWSLGCCLYEMMTLKHAFDATDLTSLVLKVMRGEHLPIPDTFSMALRDTAKQLLSKIPKMRPTPEQCLKSPLLKDFTFRIRERVAYLEQRVSTRRRSPTQRPLHNTSDLDKELAQAQERLRKIKAERDALRGQIASSSSATAAGGDQVSPLKRRDSSPDPTAEALRRQHHQQVSLEQQGRRRSAGLGGVPPPVPTRHRVSCGGTQPSDDAAFGSPPTGLHGSHSATDPKARKEARRQEEIRKREAELLEARKSYFEARRNAEAQKWQMYHGGTVGSPPVLGSHTGTAHTGGTAGGTMRAGSTSNGGGLSAHPAGYHSTPNPPLASDVAGLSLDDSDDDFYTSDARGNPGVIADPSAAMQEFEQELRGTAAGAGGGMQVPLELLSSYNVGAAMQDRVVALRAYCTNALGPQLFDLIYGQLRRRVSGGPASDEHVFRQELQARLGPSRMQCVQLIDQLIFFEDTTIRR</sequence>
<evidence type="ECO:0000256" key="3">
    <source>
        <dbReference type="ARBA" id="ARBA00022527"/>
    </source>
</evidence>
<evidence type="ECO:0000256" key="9">
    <source>
        <dbReference type="ARBA" id="ARBA00048679"/>
    </source>
</evidence>
<dbReference type="GO" id="GO:0004674">
    <property type="term" value="F:protein serine/threonine kinase activity"/>
    <property type="evidence" value="ECO:0007669"/>
    <property type="project" value="UniProtKB-KW"/>
</dbReference>
<feature type="region of interest" description="Disordered" evidence="11">
    <location>
        <begin position="275"/>
        <end position="295"/>
    </location>
</feature>
<comment type="catalytic activity">
    <reaction evidence="8">
        <text>L-threonyl-[protein] + ATP = O-phospho-L-threonyl-[protein] + ADP + H(+)</text>
        <dbReference type="Rhea" id="RHEA:46608"/>
        <dbReference type="Rhea" id="RHEA-COMP:11060"/>
        <dbReference type="Rhea" id="RHEA-COMP:11605"/>
        <dbReference type="ChEBI" id="CHEBI:15378"/>
        <dbReference type="ChEBI" id="CHEBI:30013"/>
        <dbReference type="ChEBI" id="CHEBI:30616"/>
        <dbReference type="ChEBI" id="CHEBI:61977"/>
        <dbReference type="ChEBI" id="CHEBI:456216"/>
        <dbReference type="EC" id="2.7.11.1"/>
    </reaction>
</comment>
<feature type="region of interest" description="Disordered" evidence="11">
    <location>
        <begin position="471"/>
        <end position="496"/>
    </location>
</feature>
<dbReference type="InterPro" id="IPR008271">
    <property type="entry name" value="Ser/Thr_kinase_AS"/>
</dbReference>